<dbReference type="Pfam" id="PF02133">
    <property type="entry name" value="Transp_cyt_pur"/>
    <property type="match status" value="1"/>
</dbReference>
<evidence type="ECO:0000256" key="9">
    <source>
        <dbReference type="SAM" id="Phobius"/>
    </source>
</evidence>
<feature type="transmembrane region" description="Helical" evidence="9">
    <location>
        <begin position="450"/>
        <end position="467"/>
    </location>
</feature>
<reference evidence="10 11" key="1">
    <citation type="submission" date="2019-01" db="EMBL/GenBank/DDBJ databases">
        <title>Genome sequences of Streptomyces and Rhizobium isolates collected from root and soil.</title>
        <authorList>
            <person name="Chhettri S."/>
            <person name="Sevigny J.L."/>
            <person name="Sen A."/>
            <person name="Ennis N."/>
            <person name="Tisa L."/>
        </authorList>
    </citation>
    <scope>NUCLEOTIDE SEQUENCE [LARGE SCALE GENOMIC DNA]</scope>
    <source>
        <strain evidence="10 11">San01</strain>
    </source>
</reference>
<feature type="region of interest" description="Disordered" evidence="8">
    <location>
        <begin position="1"/>
        <end position="23"/>
    </location>
</feature>
<feature type="compositionally biased region" description="Pro residues" evidence="8">
    <location>
        <begin position="1"/>
        <end position="16"/>
    </location>
</feature>
<dbReference type="RefSeq" id="WP_127831152.1">
    <property type="nucleotide sequence ID" value="NZ_RZYA01000016.1"/>
</dbReference>
<keyword evidence="11" id="KW-1185">Reference proteome</keyword>
<keyword evidence="3 7" id="KW-0813">Transport</keyword>
<dbReference type="AlphaFoldDB" id="A0A3S2VCY3"/>
<evidence type="ECO:0000256" key="1">
    <source>
        <dbReference type="ARBA" id="ARBA00004141"/>
    </source>
</evidence>
<evidence type="ECO:0000256" key="8">
    <source>
        <dbReference type="SAM" id="MobiDB-lite"/>
    </source>
</evidence>
<proteinExistence type="inferred from homology"/>
<feature type="transmembrane region" description="Helical" evidence="9">
    <location>
        <begin position="303"/>
        <end position="327"/>
    </location>
</feature>
<sequence length="478" mass="49659">MAPTIPDPPEQAPSPPADQAGHVETHGIDFIPDGERHGRAHELFAVWAAPNVSYLSLVVGGALILMGLGLWQALGVIVAGNLCWAFVGLVAVSGPAAGAPSQVVMRAMFGVRGNRANIALTGWFVSVCYLALSWAAASLAAFSLVDKAGIAVTTGVKVVVIVALAVATLAISVYGHATIVRLYLPFTLALTAAFAVLAGYVIGHVDWGYRPEHPLHGAELWTVVIGGTTLVASAPLSYSNSADFARYLPRTTSPAAVAGWTALGAFVPSVLFTSLGALAGTALDMSDPQTALQTILPGWFKPAFLLAVILGAVCNNAMTAYSSGLALQSIGVRIRRSRSVTLDGALGVALTLYALLVSNFLDTVSNLLEIMVALLGPSIAIYATDILWRRNRYDGRQLTDESRGSPFWYSGGVNWAGAIALSAATAVAFTCIHTQMYTGPIARAAGGTDLSLPVGILVATGLYLALTRAPRPAAALRG</sequence>
<feature type="transmembrane region" description="Helical" evidence="9">
    <location>
        <begin position="182"/>
        <end position="203"/>
    </location>
</feature>
<keyword evidence="4 9" id="KW-0812">Transmembrane</keyword>
<dbReference type="GO" id="GO:0022857">
    <property type="term" value="F:transmembrane transporter activity"/>
    <property type="evidence" value="ECO:0007669"/>
    <property type="project" value="InterPro"/>
</dbReference>
<dbReference type="PANTHER" id="PTHR31806">
    <property type="entry name" value="PURINE-CYTOSINE PERMEASE FCY2-RELATED"/>
    <property type="match status" value="1"/>
</dbReference>
<evidence type="ECO:0000256" key="6">
    <source>
        <dbReference type="ARBA" id="ARBA00023136"/>
    </source>
</evidence>
<feature type="transmembrane region" description="Helical" evidence="9">
    <location>
        <begin position="408"/>
        <end position="430"/>
    </location>
</feature>
<evidence type="ECO:0000313" key="10">
    <source>
        <dbReference type="EMBL" id="RVU19898.1"/>
    </source>
</evidence>
<evidence type="ECO:0000256" key="2">
    <source>
        <dbReference type="ARBA" id="ARBA00008974"/>
    </source>
</evidence>
<organism evidence="10 11">
    <name type="scientific">Streptomyces antnestii</name>
    <dbReference type="NCBI Taxonomy" id="2494256"/>
    <lineage>
        <taxon>Bacteria</taxon>
        <taxon>Bacillati</taxon>
        <taxon>Actinomycetota</taxon>
        <taxon>Actinomycetes</taxon>
        <taxon>Kitasatosporales</taxon>
        <taxon>Streptomycetaceae</taxon>
        <taxon>Streptomyces</taxon>
    </lineage>
</organism>
<gene>
    <name evidence="10" type="ORF">EOT10_28170</name>
</gene>
<feature type="transmembrane region" description="Helical" evidence="9">
    <location>
        <begin position="148"/>
        <end position="175"/>
    </location>
</feature>
<dbReference type="InterPro" id="IPR001248">
    <property type="entry name" value="Pur-cyt_permease"/>
</dbReference>
<comment type="caution">
    <text evidence="10">The sequence shown here is derived from an EMBL/GenBank/DDBJ whole genome shotgun (WGS) entry which is preliminary data.</text>
</comment>
<dbReference type="GO" id="GO:0005886">
    <property type="term" value="C:plasma membrane"/>
    <property type="evidence" value="ECO:0007669"/>
    <property type="project" value="TreeGrafter"/>
</dbReference>
<evidence type="ECO:0000256" key="5">
    <source>
        <dbReference type="ARBA" id="ARBA00022989"/>
    </source>
</evidence>
<dbReference type="Proteomes" id="UP000283128">
    <property type="component" value="Unassembled WGS sequence"/>
</dbReference>
<feature type="transmembrane region" description="Helical" evidence="9">
    <location>
        <begin position="367"/>
        <end position="388"/>
    </location>
</feature>
<feature type="transmembrane region" description="Helical" evidence="9">
    <location>
        <begin position="118"/>
        <end position="142"/>
    </location>
</feature>
<feature type="transmembrane region" description="Helical" evidence="9">
    <location>
        <begin position="257"/>
        <end position="283"/>
    </location>
</feature>
<keyword evidence="6 7" id="KW-0472">Membrane</keyword>
<comment type="subcellular location">
    <subcellularLocation>
        <location evidence="1">Membrane</location>
        <topology evidence="1">Multi-pass membrane protein</topology>
    </subcellularLocation>
</comment>
<dbReference type="Gene3D" id="1.10.4160.10">
    <property type="entry name" value="Hydantoin permease"/>
    <property type="match status" value="1"/>
</dbReference>
<dbReference type="InterPro" id="IPR026030">
    <property type="entry name" value="Pur-cyt_permease_Fcy2/21/22"/>
</dbReference>
<name>A0A3S2VCY3_9ACTN</name>
<dbReference type="EMBL" id="RZYA01000016">
    <property type="protein sequence ID" value="RVU19898.1"/>
    <property type="molecule type" value="Genomic_DNA"/>
</dbReference>
<keyword evidence="5 9" id="KW-1133">Transmembrane helix</keyword>
<feature type="transmembrane region" description="Helical" evidence="9">
    <location>
        <begin position="339"/>
        <end position="361"/>
    </location>
</feature>
<dbReference type="OrthoDB" id="9809167at2"/>
<comment type="similarity">
    <text evidence="2 7">Belongs to the purine-cytosine permease (2.A.39) family.</text>
</comment>
<feature type="transmembrane region" description="Helical" evidence="9">
    <location>
        <begin position="44"/>
        <end position="68"/>
    </location>
</feature>
<accession>A0A3S2VCY3</accession>
<evidence type="ECO:0000256" key="7">
    <source>
        <dbReference type="PIRNR" id="PIRNR002744"/>
    </source>
</evidence>
<protein>
    <submittedName>
        <fullName evidence="10">Nitrate reductase</fullName>
    </submittedName>
</protein>
<evidence type="ECO:0000313" key="11">
    <source>
        <dbReference type="Proteomes" id="UP000283128"/>
    </source>
</evidence>
<dbReference type="PIRSF" id="PIRSF002744">
    <property type="entry name" value="Pur-cyt_permease"/>
    <property type="match status" value="1"/>
</dbReference>
<feature type="transmembrane region" description="Helical" evidence="9">
    <location>
        <begin position="74"/>
        <end position="97"/>
    </location>
</feature>
<feature type="transmembrane region" description="Helical" evidence="9">
    <location>
        <begin position="215"/>
        <end position="236"/>
    </location>
</feature>
<dbReference type="PANTHER" id="PTHR31806:SF1">
    <property type="entry name" value="PURINE-CYTOSINE PERMEASE FCY2-RELATED"/>
    <property type="match status" value="1"/>
</dbReference>
<evidence type="ECO:0000256" key="3">
    <source>
        <dbReference type="ARBA" id="ARBA00022448"/>
    </source>
</evidence>
<evidence type="ECO:0000256" key="4">
    <source>
        <dbReference type="ARBA" id="ARBA00022692"/>
    </source>
</evidence>